<dbReference type="InterPro" id="IPR051603">
    <property type="entry name" value="Zinc-ADH_QOR/CCCR"/>
</dbReference>
<name>A0ABP8RAJ9_9MYCO</name>
<dbReference type="SUPFAM" id="SSF51735">
    <property type="entry name" value="NAD(P)-binding Rossmann-fold domains"/>
    <property type="match status" value="1"/>
</dbReference>
<feature type="domain" description="Enoyl reductase (ER)" evidence="2">
    <location>
        <begin position="59"/>
        <end position="352"/>
    </location>
</feature>
<dbReference type="Pfam" id="PF08240">
    <property type="entry name" value="ADH_N"/>
    <property type="match status" value="1"/>
</dbReference>
<dbReference type="SMART" id="SM00829">
    <property type="entry name" value="PKS_ER"/>
    <property type="match status" value="1"/>
</dbReference>
<sequence>MAGSFQVLAGGALGHTPARTATGYPFSSAYAGLGGHQRGGEEIEMTAATARAVRFDRYGGREVLYVADIDMPAPAPGEVVVEVRAAGINPGEAAIRTGAIHEMFPATFPSGEGSDLAGVVTALGPGVTEFSVGDEVLGFSLRRSSHATHAAVPAGQLVRKPAHLSWEIAGSLYVVGVTAYAAVRAVAPQPGETVAVSAAAGGVGSLVVQLLALRKARVLGIAGPGNADWLRAHGVSPIPYGDGLADRLREAAPTGIDVFIDLFGPEYVQLAVDLGVAPDRIDTIISFQKAGEVGAKTEGSAEASTPEVLAEMADLVVSGTIDFEVAATYPLDRVADAYEQLEKRHTHGKIVLLPNDSQ</sequence>
<evidence type="ECO:0000256" key="1">
    <source>
        <dbReference type="ARBA" id="ARBA00022857"/>
    </source>
</evidence>
<dbReference type="Pfam" id="PF13602">
    <property type="entry name" value="ADH_zinc_N_2"/>
    <property type="match status" value="1"/>
</dbReference>
<dbReference type="Proteomes" id="UP001501417">
    <property type="component" value="Unassembled WGS sequence"/>
</dbReference>
<evidence type="ECO:0000313" key="4">
    <source>
        <dbReference type="Proteomes" id="UP001501417"/>
    </source>
</evidence>
<organism evidence="3 4">
    <name type="scientific">Mycobacterium paraffinicum</name>
    <dbReference type="NCBI Taxonomy" id="53378"/>
    <lineage>
        <taxon>Bacteria</taxon>
        <taxon>Bacillati</taxon>
        <taxon>Actinomycetota</taxon>
        <taxon>Actinomycetes</taxon>
        <taxon>Mycobacteriales</taxon>
        <taxon>Mycobacteriaceae</taxon>
        <taxon>Mycobacterium</taxon>
    </lineage>
</organism>
<dbReference type="InterPro" id="IPR036291">
    <property type="entry name" value="NAD(P)-bd_dom_sf"/>
</dbReference>
<proteinExistence type="predicted"/>
<protein>
    <submittedName>
        <fullName evidence="3">NADP-dependent oxidoreductase</fullName>
    </submittedName>
</protein>
<accession>A0ABP8RAJ9</accession>
<dbReference type="PANTHER" id="PTHR44154">
    <property type="entry name" value="QUINONE OXIDOREDUCTASE"/>
    <property type="match status" value="1"/>
</dbReference>
<dbReference type="Gene3D" id="3.90.180.10">
    <property type="entry name" value="Medium-chain alcohol dehydrogenases, catalytic domain"/>
    <property type="match status" value="1"/>
</dbReference>
<dbReference type="CDD" id="cd05289">
    <property type="entry name" value="MDR_like_2"/>
    <property type="match status" value="1"/>
</dbReference>
<keyword evidence="1" id="KW-0521">NADP</keyword>
<evidence type="ECO:0000259" key="2">
    <source>
        <dbReference type="SMART" id="SM00829"/>
    </source>
</evidence>
<gene>
    <name evidence="3" type="ORF">GCM10023161_02730</name>
</gene>
<dbReference type="EMBL" id="BAABGF010000001">
    <property type="protein sequence ID" value="GAA4532793.1"/>
    <property type="molecule type" value="Genomic_DNA"/>
</dbReference>
<evidence type="ECO:0000313" key="3">
    <source>
        <dbReference type="EMBL" id="GAA4532793.1"/>
    </source>
</evidence>
<keyword evidence="4" id="KW-1185">Reference proteome</keyword>
<dbReference type="Gene3D" id="3.40.50.720">
    <property type="entry name" value="NAD(P)-binding Rossmann-like Domain"/>
    <property type="match status" value="1"/>
</dbReference>
<dbReference type="InterPro" id="IPR013154">
    <property type="entry name" value="ADH-like_N"/>
</dbReference>
<comment type="caution">
    <text evidence="3">The sequence shown here is derived from an EMBL/GenBank/DDBJ whole genome shotgun (WGS) entry which is preliminary data.</text>
</comment>
<dbReference type="InterPro" id="IPR020843">
    <property type="entry name" value="ER"/>
</dbReference>
<dbReference type="SUPFAM" id="SSF50129">
    <property type="entry name" value="GroES-like"/>
    <property type="match status" value="1"/>
</dbReference>
<dbReference type="InterPro" id="IPR011032">
    <property type="entry name" value="GroES-like_sf"/>
</dbReference>
<dbReference type="PANTHER" id="PTHR44154:SF1">
    <property type="entry name" value="QUINONE OXIDOREDUCTASE"/>
    <property type="match status" value="1"/>
</dbReference>
<reference evidence="4" key="1">
    <citation type="journal article" date="2019" name="Int. J. Syst. Evol. Microbiol.">
        <title>The Global Catalogue of Microorganisms (GCM) 10K type strain sequencing project: providing services to taxonomists for standard genome sequencing and annotation.</title>
        <authorList>
            <consortium name="The Broad Institute Genomics Platform"/>
            <consortium name="The Broad Institute Genome Sequencing Center for Infectious Disease"/>
            <person name="Wu L."/>
            <person name="Ma J."/>
        </authorList>
    </citation>
    <scope>NUCLEOTIDE SEQUENCE [LARGE SCALE GENOMIC DNA]</scope>
    <source>
        <strain evidence="4">JCM 17782</strain>
    </source>
</reference>